<dbReference type="Gene3D" id="2.30.110.10">
    <property type="entry name" value="Electron Transport, Fmn-binding Protein, Chain A"/>
    <property type="match status" value="1"/>
</dbReference>
<dbReference type="PANTHER" id="PTHR30466">
    <property type="entry name" value="FLAVIN REDUCTASE"/>
    <property type="match status" value="1"/>
</dbReference>
<reference evidence="3" key="1">
    <citation type="submission" date="2020-05" db="EMBL/GenBank/DDBJ databases">
        <authorList>
            <person name="Chiriac C."/>
            <person name="Salcher M."/>
            <person name="Ghai R."/>
            <person name="Kavagutti S V."/>
        </authorList>
    </citation>
    <scope>NUCLEOTIDE SEQUENCE</scope>
</reference>
<dbReference type="Pfam" id="PF01613">
    <property type="entry name" value="Flavin_Reduct"/>
    <property type="match status" value="1"/>
</dbReference>
<evidence type="ECO:0000256" key="1">
    <source>
        <dbReference type="ARBA" id="ARBA00023002"/>
    </source>
</evidence>
<organism evidence="3">
    <name type="scientific">freshwater metagenome</name>
    <dbReference type="NCBI Taxonomy" id="449393"/>
    <lineage>
        <taxon>unclassified sequences</taxon>
        <taxon>metagenomes</taxon>
        <taxon>ecological metagenomes</taxon>
    </lineage>
</organism>
<dbReference type="GO" id="GO:0010181">
    <property type="term" value="F:FMN binding"/>
    <property type="evidence" value="ECO:0007669"/>
    <property type="project" value="InterPro"/>
</dbReference>
<evidence type="ECO:0000313" key="3">
    <source>
        <dbReference type="EMBL" id="CAB4642189.1"/>
    </source>
</evidence>
<dbReference type="GO" id="GO:0042602">
    <property type="term" value="F:riboflavin reductase (NADPH) activity"/>
    <property type="evidence" value="ECO:0007669"/>
    <property type="project" value="TreeGrafter"/>
</dbReference>
<dbReference type="SUPFAM" id="SSF50475">
    <property type="entry name" value="FMN-binding split barrel"/>
    <property type="match status" value="1"/>
</dbReference>
<protein>
    <submittedName>
        <fullName evidence="3">Unannotated protein</fullName>
    </submittedName>
</protein>
<dbReference type="EMBL" id="CAEZVV010000034">
    <property type="protein sequence ID" value="CAB4642189.1"/>
    <property type="molecule type" value="Genomic_DNA"/>
</dbReference>
<accession>A0A6J6K2U9</accession>
<evidence type="ECO:0000259" key="2">
    <source>
        <dbReference type="SMART" id="SM00903"/>
    </source>
</evidence>
<name>A0A6J6K2U9_9ZZZZ</name>
<dbReference type="InterPro" id="IPR050268">
    <property type="entry name" value="NADH-dep_flavin_reductase"/>
</dbReference>
<proteinExistence type="predicted"/>
<dbReference type="InterPro" id="IPR002563">
    <property type="entry name" value="Flavin_Rdtase-like_dom"/>
</dbReference>
<dbReference type="AlphaFoldDB" id="A0A6J6K2U9"/>
<keyword evidence="1" id="KW-0560">Oxidoreductase</keyword>
<dbReference type="InterPro" id="IPR012349">
    <property type="entry name" value="Split_barrel_FMN-bd"/>
</dbReference>
<dbReference type="SMART" id="SM00903">
    <property type="entry name" value="Flavin_Reduct"/>
    <property type="match status" value="1"/>
</dbReference>
<sequence length="186" mass="20709">MIDPTIKRCLGQMIKGVQVVAATHDGVTRAYTSHWVTQVSFEEPVVMASLSKKHDTWPILQESGAFTVSLLAADQISEGQYFSYPGHKFQYCAPEYLQEIDGNPVVPNCIAWFTCDVFDHISLIDHELVFGRITASGEGRLKAPPLLYSSRHGWRITGEKAREPGVSIRDQLLARIVDDTTSESSQ</sequence>
<dbReference type="PANTHER" id="PTHR30466:SF1">
    <property type="entry name" value="FMN REDUCTASE (NADH) RUTF"/>
    <property type="match status" value="1"/>
</dbReference>
<feature type="domain" description="Flavin reductase like" evidence="2">
    <location>
        <begin position="10"/>
        <end position="155"/>
    </location>
</feature>
<gene>
    <name evidence="3" type="ORF">UFOPK2143_00759</name>
</gene>